<keyword evidence="3" id="KW-1185">Reference proteome</keyword>
<dbReference type="SUPFAM" id="SSF143791">
    <property type="entry name" value="DUSP-like"/>
    <property type="match status" value="1"/>
</dbReference>
<dbReference type="Pfam" id="PF06337">
    <property type="entry name" value="DUSP"/>
    <property type="match status" value="1"/>
</dbReference>
<dbReference type="InterPro" id="IPR006615">
    <property type="entry name" value="Pept_C19_DUSP"/>
</dbReference>
<dbReference type="InterPro" id="IPR035927">
    <property type="entry name" value="DUSP-like_sf"/>
</dbReference>
<comment type="caution">
    <text evidence="2">The sequence shown here is derived from an EMBL/GenBank/DDBJ whole genome shotgun (WGS) entry which is preliminary data.</text>
</comment>
<dbReference type="Gene3D" id="3.30.2230.10">
    <property type="entry name" value="DUSP-like"/>
    <property type="match status" value="1"/>
</dbReference>
<evidence type="ECO:0000313" key="2">
    <source>
        <dbReference type="EMBL" id="KAG6507922.1"/>
    </source>
</evidence>
<dbReference type="SMART" id="SM00695">
    <property type="entry name" value="DUSP"/>
    <property type="match status" value="1"/>
</dbReference>
<evidence type="ECO:0000259" key="1">
    <source>
        <dbReference type="PROSITE" id="PS51283"/>
    </source>
</evidence>
<proteinExistence type="predicted"/>
<dbReference type="GO" id="GO:0004843">
    <property type="term" value="F:cysteine-type deubiquitinase activity"/>
    <property type="evidence" value="ECO:0007669"/>
    <property type="project" value="InterPro"/>
</dbReference>
<gene>
    <name evidence="2" type="ORF">ZIOFF_033276</name>
</gene>
<dbReference type="Proteomes" id="UP000734854">
    <property type="component" value="Unassembled WGS sequence"/>
</dbReference>
<reference evidence="2 3" key="1">
    <citation type="submission" date="2020-08" db="EMBL/GenBank/DDBJ databases">
        <title>Plant Genome Project.</title>
        <authorList>
            <person name="Zhang R.-G."/>
        </authorList>
    </citation>
    <scope>NUCLEOTIDE SEQUENCE [LARGE SCALE GENOMIC DNA]</scope>
    <source>
        <tissue evidence="2">Rhizome</tissue>
    </source>
</reference>
<evidence type="ECO:0000313" key="3">
    <source>
        <dbReference type="Proteomes" id="UP000734854"/>
    </source>
</evidence>
<sequence length="125" mass="14310">MTIPNSDGFFSVASCLPCTPEEEKETIKKLLRTSEASIKEGDLNYLVSQRWWMEWQQYVGLDHSDVNSSQSVISIPFRPGEIDNSCLVLNEASTQSNELDLKEGLQEGQDYILVPQEVWKKLLEW</sequence>
<dbReference type="AlphaFoldDB" id="A0A8J5LCD5"/>
<dbReference type="EMBL" id="JACMSC010000009">
    <property type="protein sequence ID" value="KAG6507922.1"/>
    <property type="molecule type" value="Genomic_DNA"/>
</dbReference>
<name>A0A8J5LCD5_ZINOF</name>
<feature type="domain" description="DUSP" evidence="1">
    <location>
        <begin position="18"/>
        <end position="125"/>
    </location>
</feature>
<dbReference type="PROSITE" id="PS51283">
    <property type="entry name" value="DUSP"/>
    <property type="match status" value="1"/>
</dbReference>
<accession>A0A8J5LCD5</accession>
<protein>
    <recommendedName>
        <fullName evidence="1">DUSP domain-containing protein</fullName>
    </recommendedName>
</protein>
<organism evidence="2 3">
    <name type="scientific">Zingiber officinale</name>
    <name type="common">Ginger</name>
    <name type="synonym">Amomum zingiber</name>
    <dbReference type="NCBI Taxonomy" id="94328"/>
    <lineage>
        <taxon>Eukaryota</taxon>
        <taxon>Viridiplantae</taxon>
        <taxon>Streptophyta</taxon>
        <taxon>Embryophyta</taxon>
        <taxon>Tracheophyta</taxon>
        <taxon>Spermatophyta</taxon>
        <taxon>Magnoliopsida</taxon>
        <taxon>Liliopsida</taxon>
        <taxon>Zingiberales</taxon>
        <taxon>Zingiberaceae</taxon>
        <taxon>Zingiber</taxon>
    </lineage>
</organism>